<dbReference type="eggNOG" id="KOG2032">
    <property type="taxonomic scope" value="Eukaryota"/>
</dbReference>
<accession>A0A091DQ88</accession>
<dbReference type="PANTHER" id="PTHR23120:SF14">
    <property type="entry name" value="MAESTRO HEAT-LIKE REPEAT-CONTAINING PROTEIN FAMILY MEMBER 2A"/>
    <property type="match status" value="1"/>
</dbReference>
<reference evidence="2 3" key="1">
    <citation type="submission" date="2013-11" db="EMBL/GenBank/DDBJ databases">
        <title>The Damaraland mole rat (Fukomys damarensis) genome and evolution of African mole rats.</title>
        <authorList>
            <person name="Gladyshev V.N."/>
            <person name="Fang X."/>
        </authorList>
    </citation>
    <scope>NUCLEOTIDE SEQUENCE [LARGE SCALE GENOMIC DNA]</scope>
    <source>
        <tissue evidence="2">Liver</tissue>
    </source>
</reference>
<dbReference type="Pfam" id="PF21047">
    <property type="entry name" value="HEAT_Maestro"/>
    <property type="match status" value="1"/>
</dbReference>
<proteinExistence type="predicted"/>
<dbReference type="GO" id="GO:0005737">
    <property type="term" value="C:cytoplasm"/>
    <property type="evidence" value="ECO:0007669"/>
    <property type="project" value="TreeGrafter"/>
</dbReference>
<dbReference type="PANTHER" id="PTHR23120">
    <property type="entry name" value="MAESTRO-RELATED HEAT DOMAIN-CONTAINING"/>
    <property type="match status" value="1"/>
</dbReference>
<keyword evidence="3" id="KW-1185">Reference proteome</keyword>
<feature type="domain" description="Maestro-like HEAT-repeats" evidence="1">
    <location>
        <begin position="39"/>
        <end position="133"/>
    </location>
</feature>
<dbReference type="InterPro" id="IPR048465">
    <property type="entry name" value="Maestro-like_HEAT"/>
</dbReference>
<protein>
    <submittedName>
        <fullName evidence="2">HEAT repeat-containing protein 7B1</fullName>
    </submittedName>
</protein>
<organism evidence="2 3">
    <name type="scientific">Fukomys damarensis</name>
    <name type="common">Damaraland mole rat</name>
    <name type="synonym">Cryptomys damarensis</name>
    <dbReference type="NCBI Taxonomy" id="885580"/>
    <lineage>
        <taxon>Eukaryota</taxon>
        <taxon>Metazoa</taxon>
        <taxon>Chordata</taxon>
        <taxon>Craniata</taxon>
        <taxon>Vertebrata</taxon>
        <taxon>Euteleostomi</taxon>
        <taxon>Mammalia</taxon>
        <taxon>Eutheria</taxon>
        <taxon>Euarchontoglires</taxon>
        <taxon>Glires</taxon>
        <taxon>Rodentia</taxon>
        <taxon>Hystricomorpha</taxon>
        <taxon>Bathyergidae</taxon>
        <taxon>Fukomys</taxon>
    </lineage>
</organism>
<sequence>MLEGDWRACRARAASLQEVPQTKPCILLITSESVFPTASQTCSLWDAAKEMELQRCREDLLSMDEGKISCASSRIAKVVCRECSCDEVASLIQKLCENIGAMDLQRDKAAVTWIGTFLQMRVKELDDKVAELHRAP</sequence>
<evidence type="ECO:0000259" key="1">
    <source>
        <dbReference type="Pfam" id="PF21047"/>
    </source>
</evidence>
<gene>
    <name evidence="2" type="ORF">H920_06139</name>
</gene>
<dbReference type="EMBL" id="KN122164">
    <property type="protein sequence ID" value="KFO32440.1"/>
    <property type="molecule type" value="Genomic_DNA"/>
</dbReference>
<dbReference type="STRING" id="885580.ENSFDAP00000006688"/>
<name>A0A091DQ88_FUKDA</name>
<evidence type="ECO:0000313" key="2">
    <source>
        <dbReference type="EMBL" id="KFO32440.1"/>
    </source>
</evidence>
<dbReference type="InterPro" id="IPR045206">
    <property type="entry name" value="Maestro_heat-like_prot"/>
</dbReference>
<dbReference type="AlphaFoldDB" id="A0A091DQ88"/>
<evidence type="ECO:0000313" key="3">
    <source>
        <dbReference type="Proteomes" id="UP000028990"/>
    </source>
</evidence>
<dbReference type="Proteomes" id="UP000028990">
    <property type="component" value="Unassembled WGS sequence"/>
</dbReference>